<organism evidence="1 2">
    <name type="scientific">Lepeophtheirus salmonis</name>
    <name type="common">Salmon louse</name>
    <name type="synonym">Caligus salmonis</name>
    <dbReference type="NCBI Taxonomy" id="72036"/>
    <lineage>
        <taxon>Eukaryota</taxon>
        <taxon>Metazoa</taxon>
        <taxon>Ecdysozoa</taxon>
        <taxon>Arthropoda</taxon>
        <taxon>Crustacea</taxon>
        <taxon>Multicrustacea</taxon>
        <taxon>Hexanauplia</taxon>
        <taxon>Copepoda</taxon>
        <taxon>Siphonostomatoida</taxon>
        <taxon>Caligidae</taxon>
        <taxon>Lepeophtheirus</taxon>
    </lineage>
</organism>
<name>A0A7R8CI74_LEPSM</name>
<accession>A0A7R8CI74</accession>
<dbReference type="Proteomes" id="UP000675881">
    <property type="component" value="Chromosome 10"/>
</dbReference>
<evidence type="ECO:0000313" key="2">
    <source>
        <dbReference type="Proteomes" id="UP000675881"/>
    </source>
</evidence>
<keyword evidence="2" id="KW-1185">Reference proteome</keyword>
<proteinExistence type="predicted"/>
<gene>
    <name evidence="1" type="ORF">LSAA_2412</name>
</gene>
<sequence length="139" mass="15522">MRSLKPRGGLIRGKGMAENIVLTYWVHDACLRFDTQCSDSINWNTHKTSNQHAELGKSRINLGDADTQIISAALEYAKDGNKDVVVVAAADPDILVLLMFHMNSGKASSLKKFEKPHVFQKFAEVFEDEISTAEEIEKK</sequence>
<dbReference type="EMBL" id="HG994589">
    <property type="protein sequence ID" value="CAF2797820.1"/>
    <property type="molecule type" value="Genomic_DNA"/>
</dbReference>
<reference evidence="1" key="1">
    <citation type="submission" date="2021-02" db="EMBL/GenBank/DDBJ databases">
        <authorList>
            <person name="Bekaert M."/>
        </authorList>
    </citation>
    <scope>NUCLEOTIDE SEQUENCE</scope>
    <source>
        <strain evidence="1">IoA-00</strain>
    </source>
</reference>
<dbReference type="AlphaFoldDB" id="A0A7R8CI74"/>
<protein>
    <submittedName>
        <fullName evidence="1">(salmon louse) hypothetical protein</fullName>
    </submittedName>
</protein>
<evidence type="ECO:0000313" key="1">
    <source>
        <dbReference type="EMBL" id="CAF2797820.1"/>
    </source>
</evidence>